<name>G5APP1_HETGA</name>
<dbReference type="InParanoid" id="G5APP1"/>
<protein>
    <submittedName>
        <fullName evidence="1">Uncharacterized protein</fullName>
    </submittedName>
</protein>
<evidence type="ECO:0000313" key="1">
    <source>
        <dbReference type="EMBL" id="EHA99001.1"/>
    </source>
</evidence>
<proteinExistence type="predicted"/>
<dbReference type="AlphaFoldDB" id="G5APP1"/>
<dbReference type="Proteomes" id="UP000006813">
    <property type="component" value="Unassembled WGS sequence"/>
</dbReference>
<accession>G5APP1</accession>
<organism evidence="1 2">
    <name type="scientific">Heterocephalus glaber</name>
    <name type="common">Naked mole rat</name>
    <dbReference type="NCBI Taxonomy" id="10181"/>
    <lineage>
        <taxon>Eukaryota</taxon>
        <taxon>Metazoa</taxon>
        <taxon>Chordata</taxon>
        <taxon>Craniata</taxon>
        <taxon>Vertebrata</taxon>
        <taxon>Euteleostomi</taxon>
        <taxon>Mammalia</taxon>
        <taxon>Eutheria</taxon>
        <taxon>Euarchontoglires</taxon>
        <taxon>Glires</taxon>
        <taxon>Rodentia</taxon>
        <taxon>Hystricomorpha</taxon>
        <taxon>Bathyergidae</taxon>
        <taxon>Heterocephalus</taxon>
    </lineage>
</organism>
<gene>
    <name evidence="1" type="ORF">GW7_13499</name>
</gene>
<evidence type="ECO:0000313" key="2">
    <source>
        <dbReference type="Proteomes" id="UP000006813"/>
    </source>
</evidence>
<sequence>MQACKLELHSSYPAQNCKCLSAQAREWGEVRTLRPRTAEGTVASAGLLRFSTLPTHPAGSAQGELAGLMPLGCRSAIHPRNSRVTPKLAATRPSAGIHACTKFSAESGNQILFTYINSNQNLSLASVKI</sequence>
<reference evidence="1 2" key="1">
    <citation type="journal article" date="2011" name="Nature">
        <title>Genome sequencing reveals insights into physiology and longevity of the naked mole rat.</title>
        <authorList>
            <person name="Kim E.B."/>
            <person name="Fang X."/>
            <person name="Fushan A.A."/>
            <person name="Huang Z."/>
            <person name="Lobanov A.V."/>
            <person name="Han L."/>
            <person name="Marino S.M."/>
            <person name="Sun X."/>
            <person name="Turanov A.A."/>
            <person name="Yang P."/>
            <person name="Yim S.H."/>
            <person name="Zhao X."/>
            <person name="Kasaikina M.V."/>
            <person name="Stoletzki N."/>
            <person name="Peng C."/>
            <person name="Polak P."/>
            <person name="Xiong Z."/>
            <person name="Kiezun A."/>
            <person name="Zhu Y."/>
            <person name="Chen Y."/>
            <person name="Kryukov G.V."/>
            <person name="Zhang Q."/>
            <person name="Peshkin L."/>
            <person name="Yang L."/>
            <person name="Bronson R.T."/>
            <person name="Buffenstein R."/>
            <person name="Wang B."/>
            <person name="Han C."/>
            <person name="Li Q."/>
            <person name="Chen L."/>
            <person name="Zhao W."/>
            <person name="Sunyaev S.R."/>
            <person name="Park T.J."/>
            <person name="Zhang G."/>
            <person name="Wang J."/>
            <person name="Gladyshev V.N."/>
        </authorList>
    </citation>
    <scope>NUCLEOTIDE SEQUENCE [LARGE SCALE GENOMIC DNA]</scope>
</reference>
<dbReference type="EMBL" id="JH166391">
    <property type="protein sequence ID" value="EHA99001.1"/>
    <property type="molecule type" value="Genomic_DNA"/>
</dbReference>